<feature type="chain" id="PRO_5015604870" evidence="2">
    <location>
        <begin position="24"/>
        <end position="293"/>
    </location>
</feature>
<sequence>MNRRFFLAASIACATLSAVPAYARAPFASDRIIVEARGKGPDVILIPGLSSAPRMWESTVAALPGYRYHLVHVRGFAGVPAGGNARGDVAAGVAEEIARYIDDAKLKRPAVIGHSMGGTIGMMIAARHPASLSRLMVVDMLPFMGALFGPPGTTAESVRPIADQIAAGLKASTGDARRARIVQTIGGMIRTESERPAAVEEGVKSDPDVAARSFRELIVTDLRPELPHVTVPTTILYVTPGGVPLSDAQVDGFYKFSFAGLKGAKLVRVPDSAHFIMFDNPARFRSEMRAFLE</sequence>
<comment type="caution">
    <text evidence="4">The sequence shown here is derived from an EMBL/GenBank/DDBJ whole genome shotgun (WGS) entry which is preliminary data.</text>
</comment>
<dbReference type="RefSeq" id="WP_107967786.1">
    <property type="nucleotide sequence ID" value="NZ_NWBU01000009.1"/>
</dbReference>
<reference evidence="4 5" key="1">
    <citation type="submission" date="2017-09" db="EMBL/GenBank/DDBJ databases">
        <title>Sphingomonas panjinensis sp.nov., isolated from oil-contaminated soil.</title>
        <authorList>
            <person name="Wang L."/>
            <person name="Chen L."/>
        </authorList>
    </citation>
    <scope>NUCLEOTIDE SEQUENCE [LARGE SCALE GENOMIC DNA]</scope>
    <source>
        <strain evidence="4 5">FW-11</strain>
    </source>
</reference>
<gene>
    <name evidence="4" type="ORF">CLG96_10165</name>
</gene>
<keyword evidence="1 4" id="KW-0378">Hydrolase</keyword>
<dbReference type="GO" id="GO:0016020">
    <property type="term" value="C:membrane"/>
    <property type="evidence" value="ECO:0007669"/>
    <property type="project" value="TreeGrafter"/>
</dbReference>
<dbReference type="InterPro" id="IPR050266">
    <property type="entry name" value="AB_hydrolase_sf"/>
</dbReference>
<protein>
    <submittedName>
        <fullName evidence="4">Alpha/beta hydrolase</fullName>
    </submittedName>
</protein>
<dbReference type="GO" id="GO:0016787">
    <property type="term" value="F:hydrolase activity"/>
    <property type="evidence" value="ECO:0007669"/>
    <property type="project" value="UniProtKB-KW"/>
</dbReference>
<dbReference type="Gene3D" id="3.40.50.1820">
    <property type="entry name" value="alpha/beta hydrolase"/>
    <property type="match status" value="1"/>
</dbReference>
<evidence type="ECO:0000259" key="3">
    <source>
        <dbReference type="Pfam" id="PF12697"/>
    </source>
</evidence>
<dbReference type="PANTHER" id="PTHR43798:SF31">
    <property type="entry name" value="AB HYDROLASE SUPERFAMILY PROTEIN YCLE"/>
    <property type="match status" value="1"/>
</dbReference>
<name>A0A2T5FXA6_9SPHN</name>
<evidence type="ECO:0000313" key="4">
    <source>
        <dbReference type="EMBL" id="PTQ10763.1"/>
    </source>
</evidence>
<dbReference type="InterPro" id="IPR029058">
    <property type="entry name" value="AB_hydrolase_fold"/>
</dbReference>
<organism evidence="4 5">
    <name type="scientific">Sphingomonas oleivorans</name>
    <dbReference type="NCBI Taxonomy" id="1735121"/>
    <lineage>
        <taxon>Bacteria</taxon>
        <taxon>Pseudomonadati</taxon>
        <taxon>Pseudomonadota</taxon>
        <taxon>Alphaproteobacteria</taxon>
        <taxon>Sphingomonadales</taxon>
        <taxon>Sphingomonadaceae</taxon>
        <taxon>Sphingomonas</taxon>
    </lineage>
</organism>
<keyword evidence="5" id="KW-1185">Reference proteome</keyword>
<dbReference type="SUPFAM" id="SSF53474">
    <property type="entry name" value="alpha/beta-Hydrolases"/>
    <property type="match status" value="1"/>
</dbReference>
<dbReference type="InterPro" id="IPR000073">
    <property type="entry name" value="AB_hydrolase_1"/>
</dbReference>
<proteinExistence type="predicted"/>
<evidence type="ECO:0000313" key="5">
    <source>
        <dbReference type="Proteomes" id="UP000244162"/>
    </source>
</evidence>
<accession>A0A2T5FXA6</accession>
<dbReference type="PANTHER" id="PTHR43798">
    <property type="entry name" value="MONOACYLGLYCEROL LIPASE"/>
    <property type="match status" value="1"/>
</dbReference>
<feature type="domain" description="AB hydrolase-1" evidence="3">
    <location>
        <begin position="43"/>
        <end position="285"/>
    </location>
</feature>
<feature type="signal peptide" evidence="2">
    <location>
        <begin position="1"/>
        <end position="23"/>
    </location>
</feature>
<evidence type="ECO:0000256" key="1">
    <source>
        <dbReference type="ARBA" id="ARBA00022801"/>
    </source>
</evidence>
<keyword evidence="2" id="KW-0732">Signal</keyword>
<dbReference type="OrthoDB" id="7172093at2"/>
<dbReference type="Proteomes" id="UP000244162">
    <property type="component" value="Unassembled WGS sequence"/>
</dbReference>
<evidence type="ECO:0000256" key="2">
    <source>
        <dbReference type="SAM" id="SignalP"/>
    </source>
</evidence>
<dbReference type="EMBL" id="NWBU01000009">
    <property type="protein sequence ID" value="PTQ10763.1"/>
    <property type="molecule type" value="Genomic_DNA"/>
</dbReference>
<dbReference type="AlphaFoldDB" id="A0A2T5FXA6"/>
<dbReference type="Pfam" id="PF12697">
    <property type="entry name" value="Abhydrolase_6"/>
    <property type="match status" value="1"/>
</dbReference>